<dbReference type="STRING" id="5722.A2EUI7"/>
<dbReference type="InterPro" id="IPR050185">
    <property type="entry name" value="Ub_carboxyl-term_hydrolase"/>
</dbReference>
<dbReference type="InterPro" id="IPR038765">
    <property type="entry name" value="Papain-like_cys_pep_sf"/>
</dbReference>
<dbReference type="SUPFAM" id="SSF143791">
    <property type="entry name" value="DUSP-like"/>
    <property type="match status" value="1"/>
</dbReference>
<dbReference type="AlphaFoldDB" id="A2EUI7"/>
<keyword evidence="7" id="KW-0788">Thiol protease</keyword>
<feature type="domain" description="DUSP" evidence="10">
    <location>
        <begin position="4"/>
        <end position="101"/>
    </location>
</feature>
<evidence type="ECO:0000256" key="7">
    <source>
        <dbReference type="ARBA" id="ARBA00022807"/>
    </source>
</evidence>
<evidence type="ECO:0000256" key="5">
    <source>
        <dbReference type="ARBA" id="ARBA00022786"/>
    </source>
</evidence>
<dbReference type="PANTHER" id="PTHR21646:SF24">
    <property type="entry name" value="UBIQUITIN CARBOXYL-TERMINAL HYDROLASE"/>
    <property type="match status" value="1"/>
</dbReference>
<dbReference type="GO" id="GO:0006508">
    <property type="term" value="P:proteolysis"/>
    <property type="evidence" value="ECO:0007669"/>
    <property type="project" value="UniProtKB-KW"/>
</dbReference>
<evidence type="ECO:0000256" key="6">
    <source>
        <dbReference type="ARBA" id="ARBA00022801"/>
    </source>
</evidence>
<feature type="domain" description="USP" evidence="9">
    <location>
        <begin position="307"/>
        <end position="847"/>
    </location>
</feature>
<keyword evidence="4" id="KW-0645">Protease</keyword>
<evidence type="ECO:0000259" key="9">
    <source>
        <dbReference type="PROSITE" id="PS50235"/>
    </source>
</evidence>
<dbReference type="VEuPathDB" id="TrichDB:TVAGG3_0363330"/>
<keyword evidence="6 11" id="KW-0378">Hydrolase</keyword>
<comment type="similarity">
    <text evidence="2">Belongs to the peptidase C19 family.</text>
</comment>
<dbReference type="SUPFAM" id="SSF54001">
    <property type="entry name" value="Cysteine proteinases"/>
    <property type="match status" value="1"/>
</dbReference>
<keyword evidence="12" id="KW-1185">Reference proteome</keyword>
<evidence type="ECO:0000256" key="3">
    <source>
        <dbReference type="ARBA" id="ARBA00012759"/>
    </source>
</evidence>
<gene>
    <name evidence="11" type="ORF">TVAG_031880</name>
</gene>
<dbReference type="InParanoid" id="A2EUI7"/>
<keyword evidence="5" id="KW-0833">Ubl conjugation pathway</keyword>
<dbReference type="OrthoDB" id="265776at2759"/>
<feature type="compositionally biased region" description="Low complexity" evidence="8">
    <location>
        <begin position="203"/>
        <end position="217"/>
    </location>
</feature>
<reference evidence="11" key="2">
    <citation type="journal article" date="2007" name="Science">
        <title>Draft genome sequence of the sexually transmitted pathogen Trichomonas vaginalis.</title>
        <authorList>
            <person name="Carlton J.M."/>
            <person name="Hirt R.P."/>
            <person name="Silva J.C."/>
            <person name="Delcher A.L."/>
            <person name="Schatz M."/>
            <person name="Zhao Q."/>
            <person name="Wortman J.R."/>
            <person name="Bidwell S.L."/>
            <person name="Alsmark U.C.M."/>
            <person name="Besteiro S."/>
            <person name="Sicheritz-Ponten T."/>
            <person name="Noel C.J."/>
            <person name="Dacks J.B."/>
            <person name="Foster P.G."/>
            <person name="Simillion C."/>
            <person name="Van de Peer Y."/>
            <person name="Miranda-Saavedra D."/>
            <person name="Barton G.J."/>
            <person name="Westrop G.D."/>
            <person name="Mueller S."/>
            <person name="Dessi D."/>
            <person name="Fiori P.L."/>
            <person name="Ren Q."/>
            <person name="Paulsen I."/>
            <person name="Zhang H."/>
            <person name="Bastida-Corcuera F.D."/>
            <person name="Simoes-Barbosa A."/>
            <person name="Brown M.T."/>
            <person name="Hayes R.D."/>
            <person name="Mukherjee M."/>
            <person name="Okumura C.Y."/>
            <person name="Schneider R."/>
            <person name="Smith A.J."/>
            <person name="Vanacova S."/>
            <person name="Villalvazo M."/>
            <person name="Haas B.J."/>
            <person name="Pertea M."/>
            <person name="Feldblyum T.V."/>
            <person name="Utterback T.R."/>
            <person name="Shu C.L."/>
            <person name="Osoegawa K."/>
            <person name="de Jong P.J."/>
            <person name="Hrdy I."/>
            <person name="Horvathova L."/>
            <person name="Zubacova Z."/>
            <person name="Dolezal P."/>
            <person name="Malik S.B."/>
            <person name="Logsdon J.M. Jr."/>
            <person name="Henze K."/>
            <person name="Gupta A."/>
            <person name="Wang C.C."/>
            <person name="Dunne R.L."/>
            <person name="Upcroft J.A."/>
            <person name="Upcroft P."/>
            <person name="White O."/>
            <person name="Salzberg S.L."/>
            <person name="Tang P."/>
            <person name="Chiu C.-H."/>
            <person name="Lee Y.-S."/>
            <person name="Embley T.M."/>
            <person name="Coombs G.H."/>
            <person name="Mottram J.C."/>
            <person name="Tachezy J."/>
            <person name="Fraser-Liggett C.M."/>
            <person name="Johnson P.J."/>
        </authorList>
    </citation>
    <scope>NUCLEOTIDE SEQUENCE [LARGE SCALE GENOMIC DNA]</scope>
    <source>
        <strain evidence="11">G3</strain>
    </source>
</reference>
<dbReference type="EC" id="3.4.19.12" evidence="3"/>
<organism evidence="11 12">
    <name type="scientific">Trichomonas vaginalis (strain ATCC PRA-98 / G3)</name>
    <dbReference type="NCBI Taxonomy" id="412133"/>
    <lineage>
        <taxon>Eukaryota</taxon>
        <taxon>Metamonada</taxon>
        <taxon>Parabasalia</taxon>
        <taxon>Trichomonadida</taxon>
        <taxon>Trichomonadidae</taxon>
        <taxon>Trichomonas</taxon>
    </lineage>
</organism>
<dbReference type="EMBL" id="DS113497">
    <property type="protein sequence ID" value="EAY03689.1"/>
    <property type="molecule type" value="Genomic_DNA"/>
</dbReference>
<evidence type="ECO:0000313" key="12">
    <source>
        <dbReference type="Proteomes" id="UP000001542"/>
    </source>
</evidence>
<dbReference type="Pfam" id="PF00443">
    <property type="entry name" value="UCH"/>
    <property type="match status" value="1"/>
</dbReference>
<feature type="region of interest" description="Disordered" evidence="8">
    <location>
        <begin position="197"/>
        <end position="217"/>
    </location>
</feature>
<evidence type="ECO:0000256" key="4">
    <source>
        <dbReference type="ARBA" id="ARBA00022670"/>
    </source>
</evidence>
<dbReference type="VEuPathDB" id="TrichDB:TVAG_031880"/>
<dbReference type="RefSeq" id="XP_001315912.1">
    <property type="nucleotide sequence ID" value="XM_001315877.1"/>
</dbReference>
<dbReference type="InterPro" id="IPR035927">
    <property type="entry name" value="DUSP-like_sf"/>
</dbReference>
<evidence type="ECO:0000256" key="1">
    <source>
        <dbReference type="ARBA" id="ARBA00000707"/>
    </source>
</evidence>
<name>A2EUI7_TRIV3</name>
<dbReference type="PROSITE" id="PS50235">
    <property type="entry name" value="USP_3"/>
    <property type="match status" value="1"/>
</dbReference>
<evidence type="ECO:0000259" key="10">
    <source>
        <dbReference type="PROSITE" id="PS51283"/>
    </source>
</evidence>
<comment type="catalytic activity">
    <reaction evidence="1">
        <text>Thiol-dependent hydrolysis of ester, thioester, amide, peptide and isopeptide bonds formed by the C-terminal Gly of ubiquitin (a 76-residue protein attached to proteins as an intracellular targeting signal).</text>
        <dbReference type="EC" id="3.4.19.12"/>
    </reaction>
</comment>
<accession>A2EUI7</accession>
<dbReference type="InterPro" id="IPR001394">
    <property type="entry name" value="Peptidase_C19_UCH"/>
</dbReference>
<evidence type="ECO:0000256" key="8">
    <source>
        <dbReference type="SAM" id="MobiDB-lite"/>
    </source>
</evidence>
<dbReference type="Proteomes" id="UP000001542">
    <property type="component" value="Unassembled WGS sequence"/>
</dbReference>
<dbReference type="GO" id="GO:0016579">
    <property type="term" value="P:protein deubiquitination"/>
    <property type="evidence" value="ECO:0007669"/>
    <property type="project" value="InterPro"/>
</dbReference>
<dbReference type="Gene3D" id="3.90.70.10">
    <property type="entry name" value="Cysteine proteinases"/>
    <property type="match status" value="2"/>
</dbReference>
<dbReference type="InterPro" id="IPR006615">
    <property type="entry name" value="Pept_C19_DUSP"/>
</dbReference>
<dbReference type="PROSITE" id="PS51283">
    <property type="entry name" value="DUSP"/>
    <property type="match status" value="1"/>
</dbReference>
<proteinExistence type="inferred from homology"/>
<dbReference type="GO" id="GO:0004843">
    <property type="term" value="F:cysteine-type deubiquitinase activity"/>
    <property type="evidence" value="ECO:0007669"/>
    <property type="project" value="UniProtKB-EC"/>
</dbReference>
<dbReference type="eggNOG" id="KOG1870">
    <property type="taxonomic scope" value="Eukaryota"/>
</dbReference>
<protein>
    <recommendedName>
        <fullName evidence="3">ubiquitinyl hydrolase 1</fullName>
        <ecNumber evidence="3">3.4.19.12</ecNumber>
    </recommendedName>
</protein>
<dbReference type="PANTHER" id="PTHR21646">
    <property type="entry name" value="UBIQUITIN CARBOXYL-TERMINAL HYDROLASE"/>
    <property type="match status" value="1"/>
</dbReference>
<dbReference type="SMART" id="SM00695">
    <property type="entry name" value="DUSP"/>
    <property type="match status" value="1"/>
</dbReference>
<evidence type="ECO:0000313" key="11">
    <source>
        <dbReference type="EMBL" id="EAY03689.1"/>
    </source>
</evidence>
<dbReference type="InterPro" id="IPR028889">
    <property type="entry name" value="USP"/>
</dbReference>
<dbReference type="Gene3D" id="3.30.2230.10">
    <property type="entry name" value="DUSP-like"/>
    <property type="match status" value="1"/>
</dbReference>
<evidence type="ECO:0000256" key="2">
    <source>
        <dbReference type="ARBA" id="ARBA00009085"/>
    </source>
</evidence>
<reference evidence="11" key="1">
    <citation type="submission" date="2006-10" db="EMBL/GenBank/DDBJ databases">
        <authorList>
            <person name="Amadeo P."/>
            <person name="Zhao Q."/>
            <person name="Wortman J."/>
            <person name="Fraser-Liggett C."/>
            <person name="Carlton J."/>
        </authorList>
    </citation>
    <scope>NUCLEOTIDE SEQUENCE</scope>
    <source>
        <strain evidence="11">G3</strain>
    </source>
</reference>
<dbReference type="Pfam" id="PF06337">
    <property type="entry name" value="DUSP"/>
    <property type="match status" value="1"/>
</dbReference>
<sequence>MTLNPDFEQPNVVRDILSLTTFRPGEPAYAIDAKWFNNWKQSIGIDSNPTKEKLPPIDNSEIVNYLEKAVDVDYVVIPAAVWNGLIQTYQGGPPVEVEVGYDPKTGNGVPVTKLHSFKVHYQGNVKKILISKFVAVENLIKLACKEFELDNPQSYTLRDYWQKKVGRYLFPNQIICEYSLFVNTDLLLQKGDYPAEEEISEPTNTNSASNQSSSTISPFPQVKPTFASPIVLSKPEFTIKSSARRASVSRRIIEERRTSFTSGATGLGVPSTPPNQLFSNPLNTERVSAPIIFSKSREFYENPQGIKGLVNLTNTCFIESILQCLVHIDPLKEYFLNNTQTKPVIECPRKCKNCNIVNAFTDFVRSYHSNSTSALISPYEIKSIIEKYSPEFAANHHQDAHQLLTVILDLLNEQLRQPHDIPIKQESSSTQARAMEEWIEHVALNDSIITEIFHGQSMTSTVSPKFTSEQTVFSPFTSLLLNLPPPTVLSSTFIFVPSDPKLPRYSLRIPLIDKKVNAENFAASLAEYLQRPINCIYGLVDNENNIEWITGPETAIHGKTLIVYEINNLNGLHMMVRVAVNLHKLINSSKIIDGPFLIEIPSPDTSAEQVLEICDNYFSYIYEPTTDTFINPELGILVPSIKNSPSSPTRFEIELSKSLFSKSMRFKPIPECPSVAARSVIVTIVKTTGVSWQKLMRIPVKNSVTTGKKDVNIIQLIEEAGLSRGIRDSWRPCGEMTKIKKKVSIAKMPKVLILALKRFDIVRGQTKKNDIAVTYPDELNLTDLYGRHKFQLVAVCEYGGKIGAGHYSAHAKIDAVTWAEFNEKQAYRCTPEAAHQNNAYIIFYQRVDE</sequence>
<dbReference type="KEGG" id="tva:4761535"/>